<dbReference type="PANTHER" id="PTHR46231:SF1">
    <property type="entry name" value="ANKYRIN REPEAT AND BTB_POZ DOMAIN-CONTAINING PROTEIN 1"/>
    <property type="match status" value="1"/>
</dbReference>
<dbReference type="OrthoDB" id="194443at2759"/>
<dbReference type="AlphaFoldDB" id="A0A836BUC7"/>
<dbReference type="PANTHER" id="PTHR46231">
    <property type="entry name" value="ANKYRIN REPEAT AND BTB/POZ DOMAIN-CONTAINING PROTEIN 1"/>
    <property type="match status" value="1"/>
</dbReference>
<evidence type="ECO:0000313" key="6">
    <source>
        <dbReference type="EMBL" id="KAG2487764.1"/>
    </source>
</evidence>
<dbReference type="Pfam" id="PF00651">
    <property type="entry name" value="BTB"/>
    <property type="match status" value="1"/>
</dbReference>
<dbReference type="GO" id="GO:0000151">
    <property type="term" value="C:ubiquitin ligase complex"/>
    <property type="evidence" value="ECO:0007669"/>
    <property type="project" value="TreeGrafter"/>
</dbReference>
<evidence type="ECO:0000256" key="2">
    <source>
        <dbReference type="ARBA" id="ARBA00022737"/>
    </source>
</evidence>
<dbReference type="CDD" id="cd18186">
    <property type="entry name" value="BTB_POZ_ZBTB_KLHL-like"/>
    <property type="match status" value="1"/>
</dbReference>
<dbReference type="InterPro" id="IPR044515">
    <property type="entry name" value="ABTB1"/>
</dbReference>
<dbReference type="InterPro" id="IPR011047">
    <property type="entry name" value="Quinoprotein_ADH-like_sf"/>
</dbReference>
<accession>A0A836BUC7</accession>
<dbReference type="SUPFAM" id="SSF54695">
    <property type="entry name" value="POZ domain"/>
    <property type="match status" value="1"/>
</dbReference>
<keyword evidence="2" id="KW-0677">Repeat</keyword>
<evidence type="ECO:0000256" key="3">
    <source>
        <dbReference type="ARBA" id="ARBA00023043"/>
    </source>
</evidence>
<sequence length="661" mass="71146">MSTTVTLVKAAAQTQIKSEPAAQPAAGVFNFGLKNKDAKATIIASTTTVDKKGEQMVKKGAALLVKGSINITNGAARLSPEEMAKAATSKEAASEAEIRAHLRIMNARRVQEKFIEHTSAVASQKVTATINRLSKFLSCYDTMRVPGPIVAFVTRPVGPLTLAACSHGFCAVDTTGRDSSSLDIQAEPTIAVDGGDVDAAAYDPFTQGVVWVQGRGIFYARDGVCKGARIGTLPRELWPVRSMHANARGGVVVLSASGAVALLLLPAVSGRDFSEPRILVNSSATAVAVDAARGLIFVAFKDRTVRLLSIEVTGEVQRVPVLQRESLRLQQKALGEIVAMAVDPGTRVLYLVDDALPRHIVKGFNAVCDVVHLTHLSRVRPRSRVWRLEPDQRLELVREVPFGADAAAFMPCPSVPSLQLLAVRDGLTGDWDVAEMAATTPPGTCQTCAPYVRPLAADFQALLGTADGADVTLVVGPDEKEFRAHRAVLLAHCAFFRPFLLGGFYVRVERESSMRIRLPDDTPVIFERILEHLYSGSAQHVPRSDLLETAAAADRFMLFEFRNALLARATAAMTPGTFVQTLALFRRLAAPPPEELMRAALRYYVDNQEPILRDHEASVGALIAQEPGLVLELLGAVASGSASGSAGPQTRPHKRRRHLEA</sequence>
<evidence type="ECO:0000256" key="1">
    <source>
        <dbReference type="ARBA" id="ARBA00004906"/>
    </source>
</evidence>
<dbReference type="InterPro" id="IPR011333">
    <property type="entry name" value="SKP1/BTB/POZ_sf"/>
</dbReference>
<dbReference type="PROSITE" id="PS50097">
    <property type="entry name" value="BTB"/>
    <property type="match status" value="1"/>
</dbReference>
<name>A0A836BUC7_9CHLO</name>
<dbReference type="Proteomes" id="UP000612055">
    <property type="component" value="Unassembled WGS sequence"/>
</dbReference>
<evidence type="ECO:0000313" key="7">
    <source>
        <dbReference type="Proteomes" id="UP000612055"/>
    </source>
</evidence>
<keyword evidence="7" id="KW-1185">Reference proteome</keyword>
<proteinExistence type="predicted"/>
<feature type="compositionally biased region" description="Basic residues" evidence="4">
    <location>
        <begin position="651"/>
        <end position="661"/>
    </location>
</feature>
<feature type="domain" description="BTB" evidence="5">
    <location>
        <begin position="469"/>
        <end position="542"/>
    </location>
</feature>
<dbReference type="Gene3D" id="3.30.710.10">
    <property type="entry name" value="Potassium Channel Kv1.1, Chain A"/>
    <property type="match status" value="1"/>
</dbReference>
<reference evidence="6" key="1">
    <citation type="journal article" date="2020" name="bioRxiv">
        <title>Comparative genomics of Chlamydomonas.</title>
        <authorList>
            <person name="Craig R.J."/>
            <person name="Hasan A.R."/>
            <person name="Ness R.W."/>
            <person name="Keightley P.D."/>
        </authorList>
    </citation>
    <scope>NUCLEOTIDE SEQUENCE</scope>
    <source>
        <strain evidence="6">CCAP 11/70</strain>
    </source>
</reference>
<dbReference type="InterPro" id="IPR000210">
    <property type="entry name" value="BTB/POZ_dom"/>
</dbReference>
<evidence type="ECO:0000256" key="4">
    <source>
        <dbReference type="SAM" id="MobiDB-lite"/>
    </source>
</evidence>
<dbReference type="GO" id="GO:0005737">
    <property type="term" value="C:cytoplasm"/>
    <property type="evidence" value="ECO:0007669"/>
    <property type="project" value="TreeGrafter"/>
</dbReference>
<dbReference type="SUPFAM" id="SSF50998">
    <property type="entry name" value="Quinoprotein alcohol dehydrogenase-like"/>
    <property type="match status" value="1"/>
</dbReference>
<feature type="region of interest" description="Disordered" evidence="4">
    <location>
        <begin position="640"/>
        <end position="661"/>
    </location>
</feature>
<dbReference type="SMART" id="SM00225">
    <property type="entry name" value="BTB"/>
    <property type="match status" value="1"/>
</dbReference>
<organism evidence="6 7">
    <name type="scientific">Edaphochlamys debaryana</name>
    <dbReference type="NCBI Taxonomy" id="47281"/>
    <lineage>
        <taxon>Eukaryota</taxon>
        <taxon>Viridiplantae</taxon>
        <taxon>Chlorophyta</taxon>
        <taxon>core chlorophytes</taxon>
        <taxon>Chlorophyceae</taxon>
        <taxon>CS clade</taxon>
        <taxon>Chlamydomonadales</taxon>
        <taxon>Chlamydomonadales incertae sedis</taxon>
        <taxon>Edaphochlamys</taxon>
    </lineage>
</organism>
<comment type="caution">
    <text evidence="6">The sequence shown here is derived from an EMBL/GenBank/DDBJ whole genome shotgun (WGS) entry which is preliminary data.</text>
</comment>
<keyword evidence="3" id="KW-0040">ANK repeat</keyword>
<dbReference type="EMBL" id="JAEHOE010000092">
    <property type="protein sequence ID" value="KAG2487764.1"/>
    <property type="molecule type" value="Genomic_DNA"/>
</dbReference>
<comment type="pathway">
    <text evidence="1">Protein modification; protein ubiquitination.</text>
</comment>
<protein>
    <recommendedName>
        <fullName evidence="5">BTB domain-containing protein</fullName>
    </recommendedName>
</protein>
<gene>
    <name evidence="6" type="ORF">HYH03_013609</name>
</gene>
<evidence type="ECO:0000259" key="5">
    <source>
        <dbReference type="PROSITE" id="PS50097"/>
    </source>
</evidence>